<organism evidence="3">
    <name type="scientific">viral metagenome</name>
    <dbReference type="NCBI Taxonomy" id="1070528"/>
    <lineage>
        <taxon>unclassified sequences</taxon>
        <taxon>metagenomes</taxon>
        <taxon>organismal metagenomes</taxon>
    </lineage>
</organism>
<reference evidence="3" key="1">
    <citation type="journal article" date="2020" name="Nature">
        <title>Giant virus diversity and host interactions through global metagenomics.</title>
        <authorList>
            <person name="Schulz F."/>
            <person name="Roux S."/>
            <person name="Paez-Espino D."/>
            <person name="Jungbluth S."/>
            <person name="Walsh D.A."/>
            <person name="Denef V.J."/>
            <person name="McMahon K.D."/>
            <person name="Konstantinidis K.T."/>
            <person name="Eloe-Fadrosh E.A."/>
            <person name="Kyrpides N.C."/>
            <person name="Woyke T."/>
        </authorList>
    </citation>
    <scope>NUCLEOTIDE SEQUENCE</scope>
    <source>
        <strain evidence="3">GVMAG-M-3300027963-41</strain>
    </source>
</reference>
<name>A0A6C0LLH2_9ZZZZ</name>
<feature type="compositionally biased region" description="Basic residues" evidence="2">
    <location>
        <begin position="442"/>
        <end position="457"/>
    </location>
</feature>
<feature type="compositionally biased region" description="Acidic residues" evidence="2">
    <location>
        <begin position="416"/>
        <end position="434"/>
    </location>
</feature>
<keyword evidence="1" id="KW-0175">Coiled coil</keyword>
<feature type="region of interest" description="Disordered" evidence="2">
    <location>
        <begin position="416"/>
        <end position="457"/>
    </location>
</feature>
<proteinExistence type="predicted"/>
<feature type="coiled-coil region" evidence="1">
    <location>
        <begin position="77"/>
        <end position="191"/>
    </location>
</feature>
<evidence type="ECO:0000256" key="1">
    <source>
        <dbReference type="SAM" id="Coils"/>
    </source>
</evidence>
<evidence type="ECO:0000313" key="3">
    <source>
        <dbReference type="EMBL" id="QHU31769.1"/>
    </source>
</evidence>
<accession>A0A6C0LLH2</accession>
<dbReference type="EMBL" id="MN740532">
    <property type="protein sequence ID" value="QHU31769.1"/>
    <property type="molecule type" value="Genomic_DNA"/>
</dbReference>
<evidence type="ECO:0000256" key="2">
    <source>
        <dbReference type="SAM" id="MobiDB-lite"/>
    </source>
</evidence>
<dbReference type="AlphaFoldDB" id="A0A6C0LLH2"/>
<sequence>MATPSIILQVTADFVTPPLLINASPETCVNVLTAGVAAVESACTTISKSTNATLIAKHEAVMARMQKDTEADRTRLQKDAEVERQRLQKDAEVERQRFQKEIERLQADTTLAKSLRADAESRLSEATANARQQAYDDAEERIRKAVEERNKAEEKAAEFQKQLMNAVIAEKQRAEDLVNAERARSDKAIDEKNRTIEVLQGISTSSSQKGGVYEQKIKYCVVNAFGTANKFDILDKQYESGDHVVEWEVYKMMIEDKDKKEIDAEDIRKAHRDFTNHSECDILLFISARAHIPKHQRPGDIDIAIVDGRPAIYLGNFNDKENKILYLKSLQPVMRTLIELTKKAAEGPEMLNERLSDKLRSIRQHFIYNEQIINDMVNKAKAAERNIKGSLDELMLTITNVQLMFKNSMASIVNEEDTSAPVVEEVESPPEPEVEPAPLKVTGRKSVPKKKFAQTDT</sequence>
<protein>
    <submittedName>
        <fullName evidence="3">Uncharacterized protein</fullName>
    </submittedName>
</protein>